<keyword evidence="5" id="KW-1185">Reference proteome</keyword>
<feature type="chain" id="PRO_5047176228" evidence="2">
    <location>
        <begin position="30"/>
        <end position="359"/>
    </location>
</feature>
<keyword evidence="2" id="KW-0732">Signal</keyword>
<evidence type="ECO:0000256" key="2">
    <source>
        <dbReference type="SAM" id="SignalP"/>
    </source>
</evidence>
<feature type="domain" description="Cell envelope-related transcriptional attenuator" evidence="3">
    <location>
        <begin position="87"/>
        <end position="239"/>
    </location>
</feature>
<evidence type="ECO:0000313" key="4">
    <source>
        <dbReference type="EMBL" id="MCX3062717.1"/>
    </source>
</evidence>
<dbReference type="InterPro" id="IPR004474">
    <property type="entry name" value="LytR_CpsA_psr"/>
</dbReference>
<evidence type="ECO:0000313" key="5">
    <source>
        <dbReference type="Proteomes" id="UP001163064"/>
    </source>
</evidence>
<evidence type="ECO:0000256" key="1">
    <source>
        <dbReference type="ARBA" id="ARBA00006068"/>
    </source>
</evidence>
<comment type="caution">
    <text evidence="4">The sequence shown here is derived from an EMBL/GenBank/DDBJ whole genome shotgun (WGS) entry which is preliminary data.</text>
</comment>
<protein>
    <submittedName>
        <fullName evidence="4">LCP family protein</fullName>
    </submittedName>
</protein>
<name>A0ABT3U076_9ACTN</name>
<evidence type="ECO:0000259" key="3">
    <source>
        <dbReference type="Pfam" id="PF03816"/>
    </source>
</evidence>
<dbReference type="EMBL" id="JAPHNL010000280">
    <property type="protein sequence ID" value="MCX3062717.1"/>
    <property type="molecule type" value="Genomic_DNA"/>
</dbReference>
<organism evidence="4 5">
    <name type="scientific">Streptomyces beihaiensis</name>
    <dbReference type="NCBI Taxonomy" id="2984495"/>
    <lineage>
        <taxon>Bacteria</taxon>
        <taxon>Bacillati</taxon>
        <taxon>Actinomycetota</taxon>
        <taxon>Actinomycetes</taxon>
        <taxon>Kitasatosporales</taxon>
        <taxon>Streptomycetaceae</taxon>
        <taxon>Streptomyces</taxon>
    </lineage>
</organism>
<comment type="similarity">
    <text evidence="1">Belongs to the LytR/CpsA/Psr (LCP) family.</text>
</comment>
<feature type="signal peptide" evidence="2">
    <location>
        <begin position="1"/>
        <end position="29"/>
    </location>
</feature>
<dbReference type="Gene3D" id="3.40.630.190">
    <property type="entry name" value="LCP protein"/>
    <property type="match status" value="1"/>
</dbReference>
<dbReference type="Pfam" id="PF03816">
    <property type="entry name" value="LytR_cpsA_psr"/>
    <property type="match status" value="1"/>
</dbReference>
<sequence length="359" mass="38493">MRKFIRGGRGRALLGALAFGLLSVSGAAAGQMAQALPRHVDVFGGLRDRPADGPGTNILLLGTDSRAGLTSAEKRTFHLGGVACHCSDVMMLVHLSKKRDHLSVLSLPRDSYTEIPGHTDGATGNWVESHPAKLNAAYQEGGGPLAVRTVESMTGVRVDHYVQIDFRRFMDSVDKVRGVDVCTSYRLKDSATKLDLAPGRHHLGGGRSLQYVRSRHVDTAADLGRTVRQQRFLTNVMRNTRLATFLADPAGATAMARGVMGSASVDQGLSVGRLASLARAVHRIPLSRTEFGTVPIGGFNDLIEGVGSTLRWDDARADQLFARMQNDQPLTAADSTTEPADPPRLSVQQVVHGDKLACA</sequence>
<dbReference type="NCBIfam" id="TIGR00350">
    <property type="entry name" value="lytR_cpsA_psr"/>
    <property type="match status" value="1"/>
</dbReference>
<dbReference type="RefSeq" id="WP_266603135.1">
    <property type="nucleotide sequence ID" value="NZ_JAPHNL010000280.1"/>
</dbReference>
<proteinExistence type="inferred from homology"/>
<accession>A0ABT3U076</accession>
<dbReference type="PANTHER" id="PTHR33392">
    <property type="entry name" value="POLYISOPRENYL-TEICHOIC ACID--PEPTIDOGLYCAN TEICHOIC ACID TRANSFERASE TAGU"/>
    <property type="match status" value="1"/>
</dbReference>
<reference evidence="4" key="1">
    <citation type="submission" date="2022-10" db="EMBL/GenBank/DDBJ databases">
        <title>Streptomyces beihaiensis sp. nov., a chitin degrading actinobacterium, isolated from shrimp pond soil.</title>
        <authorList>
            <person name="Xie J."/>
            <person name="Shen N."/>
        </authorList>
    </citation>
    <scope>NUCLEOTIDE SEQUENCE</scope>
    <source>
        <strain evidence="4">GXMU-J5</strain>
    </source>
</reference>
<gene>
    <name evidence="4" type="ORF">OFY01_23755</name>
</gene>
<dbReference type="InterPro" id="IPR050922">
    <property type="entry name" value="LytR/CpsA/Psr_CW_biosynth"/>
</dbReference>
<dbReference type="PANTHER" id="PTHR33392:SF6">
    <property type="entry name" value="POLYISOPRENYL-TEICHOIC ACID--PEPTIDOGLYCAN TEICHOIC ACID TRANSFERASE TAGU"/>
    <property type="match status" value="1"/>
</dbReference>
<dbReference type="Proteomes" id="UP001163064">
    <property type="component" value="Unassembled WGS sequence"/>
</dbReference>